<dbReference type="Proteomes" id="UP000559404">
    <property type="component" value="Unassembled WGS sequence"/>
</dbReference>
<reference evidence="4 5" key="1">
    <citation type="submission" date="2020-07" db="EMBL/GenBank/DDBJ databases">
        <authorList>
            <person name="Li M."/>
        </authorList>
    </citation>
    <scope>NUCLEOTIDE SEQUENCE [LARGE SCALE GENOMIC DNA]</scope>
    <source>
        <strain evidence="4 5">DSM 23284</strain>
    </source>
</reference>
<sequence>MSTDSKPETYSASELDDLVASVDTGGRNPSNRQVALLIAGVALAWSIFQIWIASPLPYTLGIGVFSSREARPIHLGFALFLAYLVFPAFRGSPRRTVPWADWLLAIGATASALYLFVFDTALIKALTGTQLADRPNNPNGLDVVVAVAGILFLLEATRRSLGPPLMVVAIVFLGYTFLGPYAPGILAWKGASFNAVAYHQWLSTEGVFGIALGVSTDLVFLFVLFGALLDKAGAGNYFIKVAFSLMGHFSGGPAKAAVVASGMTGLISGSSIANVVTTGTFTIPMMRRVGFSREKAGAVEVASSVNGQIMPPVMGAAAFLMVEYIGISYFEVVKHAFLPAVISYIALVYIVHLEAMRQGMEGLPRSGTVKPVKWALLSFGVTMAVLLAVASGIYYLFLAFQALGSTGGQLLAVLIVLAVVFLISRLIRSLTSADTRMKTMSTGAMVIGLTVVCAFGLFLFMDLLQAAAGNATIWAVAALIGLVYLAIVRYCASFPDLEMDDPNEPVVHLPEPGPTVKSGLHFLLPVGVLIWCLMVERLSPSLSAFWATALMIFILLTQRPLFALFRGEDKTGTVQQGWSELIDGMIMGARNMIGIGIATAAAGIIVGAVSQTGVGSVLAALVEFLSQGQILLILILTAVLSLILGMGLPTTANYIVVSSLLAPVIVALGQQNGLIVPLVAVHLFVFYFGIMADVTPPVGLASFAAAAVSGGDPIRTGFVAFFYSLRTALLPFLFIFNTDLLLIDVTLVEGAIVFVVATAAILVFTAGAQGFFIVRSRRWESAALILIAFTLFRPGFWMDMISPPYQQVDPVAITQVIGEAKPGSELRATVDGLDEVGDPVTLTMMIPVGDEPTGEERLEAFGLAVLEQDGKLIVDNALYDSKAQAAGFDFDQTIATLETPIDQPMRELLYIPALLLLAGIYALQRRRRTAAGAAAQKSVAGGTP</sequence>
<feature type="transmembrane region" description="Helical" evidence="2">
    <location>
        <begin position="102"/>
        <end position="126"/>
    </location>
</feature>
<evidence type="ECO:0000256" key="2">
    <source>
        <dbReference type="SAM" id="Phobius"/>
    </source>
</evidence>
<keyword evidence="1" id="KW-0997">Cell inner membrane</keyword>
<feature type="transmembrane region" description="Helical" evidence="2">
    <location>
        <begin position="544"/>
        <end position="565"/>
    </location>
</feature>
<evidence type="ECO:0000256" key="1">
    <source>
        <dbReference type="RuleBase" id="RU369079"/>
    </source>
</evidence>
<dbReference type="RefSeq" id="WP_181761407.1">
    <property type="nucleotide sequence ID" value="NZ_BMCR01000001.1"/>
</dbReference>
<feature type="transmembrane region" description="Helical" evidence="2">
    <location>
        <begin position="336"/>
        <end position="353"/>
    </location>
</feature>
<reference evidence="4 5" key="2">
    <citation type="submission" date="2020-08" db="EMBL/GenBank/DDBJ databases">
        <title>Stappia taiwanensis sp. nov., isolated from a coastal thermal spring.</title>
        <authorList>
            <person name="Kampfer P."/>
        </authorList>
    </citation>
    <scope>NUCLEOTIDE SEQUENCE [LARGE SCALE GENOMIC DNA]</scope>
    <source>
        <strain evidence="4 5">DSM 23284</strain>
    </source>
</reference>
<feature type="domain" description="TRAP C4-dicarboxylate transport system permease DctM subunit" evidence="3">
    <location>
        <begin position="149"/>
        <end position="454"/>
    </location>
</feature>
<keyword evidence="5" id="KW-1185">Reference proteome</keyword>
<feature type="transmembrane region" description="Helical" evidence="2">
    <location>
        <begin position="520"/>
        <end position="538"/>
    </location>
</feature>
<dbReference type="InterPro" id="IPR011853">
    <property type="entry name" value="TRAP_DctM-Dct_fused"/>
</dbReference>
<feature type="transmembrane region" description="Helical" evidence="2">
    <location>
        <begin position="374"/>
        <end position="397"/>
    </location>
</feature>
<dbReference type="GO" id="GO:0022857">
    <property type="term" value="F:transmembrane transporter activity"/>
    <property type="evidence" value="ECO:0007669"/>
    <property type="project" value="UniProtKB-UniRule"/>
</dbReference>
<feature type="transmembrane region" description="Helical" evidence="2">
    <location>
        <begin position="716"/>
        <end position="736"/>
    </location>
</feature>
<keyword evidence="2" id="KW-0812">Transmembrane</keyword>
<dbReference type="PANTHER" id="PTHR43849">
    <property type="entry name" value="BLL3936 PROTEIN"/>
    <property type="match status" value="1"/>
</dbReference>
<dbReference type="PANTHER" id="PTHR43849:SF2">
    <property type="entry name" value="BLL3936 PROTEIN"/>
    <property type="match status" value="1"/>
</dbReference>
<keyword evidence="2" id="KW-0472">Membrane</keyword>
<evidence type="ECO:0000259" key="3">
    <source>
        <dbReference type="Pfam" id="PF06808"/>
    </source>
</evidence>
<dbReference type="InterPro" id="IPR010656">
    <property type="entry name" value="DctM"/>
</dbReference>
<feature type="transmembrane region" description="Helical" evidence="2">
    <location>
        <begin position="473"/>
        <end position="492"/>
    </location>
</feature>
<protein>
    <submittedName>
        <fullName evidence="4">TRAP transporter permease</fullName>
    </submittedName>
</protein>
<dbReference type="GO" id="GO:0005886">
    <property type="term" value="C:plasma membrane"/>
    <property type="evidence" value="ECO:0007669"/>
    <property type="project" value="UniProtKB-SubCell"/>
</dbReference>
<feature type="transmembrane region" description="Helical" evidence="2">
    <location>
        <begin position="624"/>
        <end position="644"/>
    </location>
</feature>
<feature type="transmembrane region" description="Helical" evidence="2">
    <location>
        <begin position="34"/>
        <end position="53"/>
    </location>
</feature>
<name>A0A838XSC0_9HYPH</name>
<comment type="caution">
    <text evidence="4">The sequence shown here is derived from an EMBL/GenBank/DDBJ whole genome shotgun (WGS) entry which is preliminary data.</text>
</comment>
<keyword evidence="1" id="KW-1003">Cell membrane</keyword>
<evidence type="ECO:0000313" key="4">
    <source>
        <dbReference type="EMBL" id="MBA4613222.1"/>
    </source>
</evidence>
<proteinExistence type="predicted"/>
<feature type="transmembrane region" description="Helical" evidence="2">
    <location>
        <begin position="166"/>
        <end position="188"/>
    </location>
</feature>
<dbReference type="Pfam" id="PF06808">
    <property type="entry name" value="DctM"/>
    <property type="match status" value="2"/>
</dbReference>
<evidence type="ECO:0000313" key="5">
    <source>
        <dbReference type="Proteomes" id="UP000559404"/>
    </source>
</evidence>
<gene>
    <name evidence="4" type="ORF">H1W37_16290</name>
</gene>
<feature type="transmembrane region" description="Helical" evidence="2">
    <location>
        <begin position="781"/>
        <end position="798"/>
    </location>
</feature>
<accession>A0A838XSC0</accession>
<comment type="subcellular location">
    <subcellularLocation>
        <location evidence="1">Cell inner membrane</location>
        <topology evidence="1">Multi-pass membrane protein</topology>
    </subcellularLocation>
</comment>
<feature type="transmembrane region" description="Helical" evidence="2">
    <location>
        <begin position="208"/>
        <end position="229"/>
    </location>
</feature>
<feature type="transmembrane region" description="Helical" evidence="2">
    <location>
        <begin position="651"/>
        <end position="668"/>
    </location>
</feature>
<organism evidence="4 5">
    <name type="scientific">Stappia taiwanensis</name>
    <dbReference type="NCBI Taxonomy" id="992267"/>
    <lineage>
        <taxon>Bacteria</taxon>
        <taxon>Pseudomonadati</taxon>
        <taxon>Pseudomonadota</taxon>
        <taxon>Alphaproteobacteria</taxon>
        <taxon>Hyphomicrobiales</taxon>
        <taxon>Stappiaceae</taxon>
        <taxon>Stappia</taxon>
    </lineage>
</organism>
<dbReference type="Pfam" id="PF11874">
    <property type="entry name" value="DUF3394"/>
    <property type="match status" value="1"/>
</dbReference>
<feature type="domain" description="TRAP C4-dicarboxylate transport system permease DctM subunit" evidence="3">
    <location>
        <begin position="456"/>
        <end position="745"/>
    </location>
</feature>
<feature type="transmembrane region" description="Helical" evidence="2">
    <location>
        <begin position="409"/>
        <end position="427"/>
    </location>
</feature>
<dbReference type="AlphaFoldDB" id="A0A838XSC0"/>
<comment type="function">
    <text evidence="1">Part of the tripartite ATP-independent periplasmic (TRAP) transport system.</text>
</comment>
<feature type="transmembrane region" description="Helical" evidence="2">
    <location>
        <begin position="73"/>
        <end position="90"/>
    </location>
</feature>
<keyword evidence="2" id="KW-1133">Transmembrane helix</keyword>
<dbReference type="NCBIfam" id="TIGR02123">
    <property type="entry name" value="TRAP_fused"/>
    <property type="match status" value="1"/>
</dbReference>
<feature type="transmembrane region" description="Helical" evidence="2">
    <location>
        <begin position="439"/>
        <end position="461"/>
    </location>
</feature>
<dbReference type="InterPro" id="IPR021814">
    <property type="entry name" value="DUF3394"/>
</dbReference>
<dbReference type="EMBL" id="JACEON010000016">
    <property type="protein sequence ID" value="MBA4613222.1"/>
    <property type="molecule type" value="Genomic_DNA"/>
</dbReference>
<feature type="transmembrane region" description="Helical" evidence="2">
    <location>
        <begin position="592"/>
        <end position="612"/>
    </location>
</feature>
<keyword evidence="1" id="KW-0813">Transport</keyword>
<feature type="transmembrane region" description="Helical" evidence="2">
    <location>
        <begin position="751"/>
        <end position="774"/>
    </location>
</feature>